<name>A0ABT6FFW3_9BACT</name>
<dbReference type="Proteomes" id="UP001216907">
    <property type="component" value="Unassembled WGS sequence"/>
</dbReference>
<comment type="caution">
    <text evidence="2">The sequence shown here is derived from an EMBL/GenBank/DDBJ whole genome shotgun (WGS) entry which is preliminary data.</text>
</comment>
<accession>A0ABT6FFW3</accession>
<keyword evidence="3" id="KW-1185">Reference proteome</keyword>
<dbReference type="RefSeq" id="WP_277862773.1">
    <property type="nucleotide sequence ID" value="NZ_JARRAG010000002.1"/>
</dbReference>
<evidence type="ECO:0000259" key="1">
    <source>
        <dbReference type="Pfam" id="PF00149"/>
    </source>
</evidence>
<dbReference type="SUPFAM" id="SSF56300">
    <property type="entry name" value="Metallo-dependent phosphatases"/>
    <property type="match status" value="1"/>
</dbReference>
<proteinExistence type="predicted"/>
<gene>
    <name evidence="2" type="ORF">PZE19_22120</name>
</gene>
<dbReference type="PANTHER" id="PTHR31302:SF22">
    <property type="entry name" value="PHOSPHOESTERASE"/>
    <property type="match status" value="1"/>
</dbReference>
<dbReference type="EMBL" id="JARRAG010000002">
    <property type="protein sequence ID" value="MDG3006477.1"/>
    <property type="molecule type" value="Genomic_DNA"/>
</dbReference>
<dbReference type="Gene3D" id="3.60.21.10">
    <property type="match status" value="1"/>
</dbReference>
<dbReference type="InterPro" id="IPR004843">
    <property type="entry name" value="Calcineurin-like_PHP"/>
</dbReference>
<dbReference type="InterPro" id="IPR029052">
    <property type="entry name" value="Metallo-depent_PP-like"/>
</dbReference>
<dbReference type="InterPro" id="IPR051158">
    <property type="entry name" value="Metallophosphoesterase_sf"/>
</dbReference>
<evidence type="ECO:0000313" key="2">
    <source>
        <dbReference type="EMBL" id="MDG3006477.1"/>
    </source>
</evidence>
<dbReference type="Pfam" id="PF00149">
    <property type="entry name" value="Metallophos"/>
    <property type="match status" value="1"/>
</dbReference>
<evidence type="ECO:0000313" key="3">
    <source>
        <dbReference type="Proteomes" id="UP001216907"/>
    </source>
</evidence>
<organism evidence="2 3">
    <name type="scientific">Paludisphaera mucosa</name>
    <dbReference type="NCBI Taxonomy" id="3030827"/>
    <lineage>
        <taxon>Bacteria</taxon>
        <taxon>Pseudomonadati</taxon>
        <taxon>Planctomycetota</taxon>
        <taxon>Planctomycetia</taxon>
        <taxon>Isosphaerales</taxon>
        <taxon>Isosphaeraceae</taxon>
        <taxon>Paludisphaera</taxon>
    </lineage>
</organism>
<protein>
    <submittedName>
        <fullName evidence="2">Metallophosphoesterase</fullName>
    </submittedName>
</protein>
<dbReference type="PANTHER" id="PTHR31302">
    <property type="entry name" value="TRANSMEMBRANE PROTEIN WITH METALLOPHOSPHOESTERASE DOMAIN-RELATED"/>
    <property type="match status" value="1"/>
</dbReference>
<sequence length="236" mass="26275">MTVWAISDLHLSLARPDGRERYGDRWRDHVPRIEAEWRAVVGRDDLVLLPGDLSMARNHRELQPDLRWLDQLPGRKVLAPGNHDGWWNSLAKIRPMLRPSLKAVDGTAELVDGLVIAGARSTAVPRVDDPDAPEDEKAVAKALASLEAALTAAALLRSRPDQPLILLWHFPPFDAFGRPGPWIERFARHGVTHCLYGHLHMESQWSAAVQGLRGRVRYQCVAADAVGFRPIRVAGA</sequence>
<reference evidence="2 3" key="1">
    <citation type="submission" date="2023-03" db="EMBL/GenBank/DDBJ databases">
        <title>Paludisphaera mucosa sp. nov. a novel planctomycete from northern fen.</title>
        <authorList>
            <person name="Ivanova A."/>
        </authorList>
    </citation>
    <scope>NUCLEOTIDE SEQUENCE [LARGE SCALE GENOMIC DNA]</scope>
    <source>
        <strain evidence="2 3">Pla2</strain>
    </source>
</reference>
<feature type="domain" description="Calcineurin-like phosphoesterase" evidence="1">
    <location>
        <begin position="1"/>
        <end position="201"/>
    </location>
</feature>